<feature type="non-terminal residue" evidence="6">
    <location>
        <position position="1"/>
    </location>
</feature>
<dbReference type="FunFam" id="1.20.1270.10:FF:000024">
    <property type="entry name" value="Heat shock protein 70"/>
    <property type="match status" value="1"/>
</dbReference>
<dbReference type="eggNOG" id="KOG0101">
    <property type="taxonomic scope" value="Eukaryota"/>
</dbReference>
<dbReference type="SUPFAM" id="SSF100934">
    <property type="entry name" value="Heat shock protein 70kD (HSP70), C-terminal subdomain"/>
    <property type="match status" value="1"/>
</dbReference>
<dbReference type="Proteomes" id="UP000009192">
    <property type="component" value="Unassembled WGS sequence"/>
</dbReference>
<dbReference type="AlphaFoldDB" id="B4K5P4"/>
<reference evidence="6 7" key="1">
    <citation type="journal article" date="2007" name="Nature">
        <title>Evolution of genes and genomes on the Drosophila phylogeny.</title>
        <authorList>
            <consortium name="Drosophila 12 Genomes Consortium"/>
            <person name="Clark A.G."/>
            <person name="Eisen M.B."/>
            <person name="Smith D.R."/>
            <person name="Bergman C.M."/>
            <person name="Oliver B."/>
            <person name="Markow T.A."/>
            <person name="Kaufman T.C."/>
            <person name="Kellis M."/>
            <person name="Gelbart W."/>
            <person name="Iyer V.N."/>
            <person name="Pollard D.A."/>
            <person name="Sackton T.B."/>
            <person name="Larracuente A.M."/>
            <person name="Singh N.D."/>
            <person name="Abad J.P."/>
            <person name="Abt D.N."/>
            <person name="Adryan B."/>
            <person name="Aguade M."/>
            <person name="Akashi H."/>
            <person name="Anderson W.W."/>
            <person name="Aquadro C.F."/>
            <person name="Ardell D.H."/>
            <person name="Arguello R."/>
            <person name="Artieri C.G."/>
            <person name="Barbash D.A."/>
            <person name="Barker D."/>
            <person name="Barsanti P."/>
            <person name="Batterham P."/>
            <person name="Batzoglou S."/>
            <person name="Begun D."/>
            <person name="Bhutkar A."/>
            <person name="Blanco E."/>
            <person name="Bosak S.A."/>
            <person name="Bradley R.K."/>
            <person name="Brand A.D."/>
            <person name="Brent M.R."/>
            <person name="Brooks A.N."/>
            <person name="Brown R.H."/>
            <person name="Butlin R.K."/>
            <person name="Caggese C."/>
            <person name="Calvi B.R."/>
            <person name="Bernardo de Carvalho A."/>
            <person name="Caspi A."/>
            <person name="Castrezana S."/>
            <person name="Celniker S.E."/>
            <person name="Chang J.L."/>
            <person name="Chapple C."/>
            <person name="Chatterji S."/>
            <person name="Chinwalla A."/>
            <person name="Civetta A."/>
            <person name="Clifton S.W."/>
            <person name="Comeron J.M."/>
            <person name="Costello J.C."/>
            <person name="Coyne J.A."/>
            <person name="Daub J."/>
            <person name="David R.G."/>
            <person name="Delcher A.L."/>
            <person name="Delehaunty K."/>
            <person name="Do C.B."/>
            <person name="Ebling H."/>
            <person name="Edwards K."/>
            <person name="Eickbush T."/>
            <person name="Evans J.D."/>
            <person name="Filipski A."/>
            <person name="Findeiss S."/>
            <person name="Freyhult E."/>
            <person name="Fulton L."/>
            <person name="Fulton R."/>
            <person name="Garcia A.C."/>
            <person name="Gardiner A."/>
            <person name="Garfield D.A."/>
            <person name="Garvin B.E."/>
            <person name="Gibson G."/>
            <person name="Gilbert D."/>
            <person name="Gnerre S."/>
            <person name="Godfrey J."/>
            <person name="Good R."/>
            <person name="Gotea V."/>
            <person name="Gravely B."/>
            <person name="Greenberg A.J."/>
            <person name="Griffiths-Jones S."/>
            <person name="Gross S."/>
            <person name="Guigo R."/>
            <person name="Gustafson E.A."/>
            <person name="Haerty W."/>
            <person name="Hahn M.W."/>
            <person name="Halligan D.L."/>
            <person name="Halpern A.L."/>
            <person name="Halter G.M."/>
            <person name="Han M.V."/>
            <person name="Heger A."/>
            <person name="Hillier L."/>
            <person name="Hinrichs A.S."/>
            <person name="Holmes I."/>
            <person name="Hoskins R.A."/>
            <person name="Hubisz M.J."/>
            <person name="Hultmark D."/>
            <person name="Huntley M.A."/>
            <person name="Jaffe D.B."/>
            <person name="Jagadeeshan S."/>
            <person name="Jeck W.R."/>
            <person name="Johnson J."/>
            <person name="Jones C.D."/>
            <person name="Jordan W.C."/>
            <person name="Karpen G.H."/>
            <person name="Kataoka E."/>
            <person name="Keightley P.D."/>
            <person name="Kheradpour P."/>
            <person name="Kirkness E.F."/>
            <person name="Koerich L.B."/>
            <person name="Kristiansen K."/>
            <person name="Kudrna D."/>
            <person name="Kulathinal R.J."/>
            <person name="Kumar S."/>
            <person name="Kwok R."/>
            <person name="Lander E."/>
            <person name="Langley C.H."/>
            <person name="Lapoint R."/>
            <person name="Lazzaro B.P."/>
            <person name="Lee S.J."/>
            <person name="Levesque L."/>
            <person name="Li R."/>
            <person name="Lin C.F."/>
            <person name="Lin M.F."/>
            <person name="Lindblad-Toh K."/>
            <person name="Llopart A."/>
            <person name="Long M."/>
            <person name="Low L."/>
            <person name="Lozovsky E."/>
            <person name="Lu J."/>
            <person name="Luo M."/>
            <person name="Machado C.A."/>
            <person name="Makalowski W."/>
            <person name="Marzo M."/>
            <person name="Matsuda M."/>
            <person name="Matzkin L."/>
            <person name="McAllister B."/>
            <person name="McBride C.S."/>
            <person name="McKernan B."/>
            <person name="McKernan K."/>
            <person name="Mendez-Lago M."/>
            <person name="Minx P."/>
            <person name="Mollenhauer M.U."/>
            <person name="Montooth K."/>
            <person name="Mount S.M."/>
            <person name="Mu X."/>
            <person name="Myers E."/>
            <person name="Negre B."/>
            <person name="Newfeld S."/>
            <person name="Nielsen R."/>
            <person name="Noor M.A."/>
            <person name="O'Grady P."/>
            <person name="Pachter L."/>
            <person name="Papaceit M."/>
            <person name="Parisi M.J."/>
            <person name="Parisi M."/>
            <person name="Parts L."/>
            <person name="Pedersen J.S."/>
            <person name="Pesole G."/>
            <person name="Phillippy A.M."/>
            <person name="Ponting C.P."/>
            <person name="Pop M."/>
            <person name="Porcelli D."/>
            <person name="Powell J.R."/>
            <person name="Prohaska S."/>
            <person name="Pruitt K."/>
            <person name="Puig M."/>
            <person name="Quesneville H."/>
            <person name="Ram K.R."/>
            <person name="Rand D."/>
            <person name="Rasmussen M.D."/>
            <person name="Reed L.K."/>
            <person name="Reenan R."/>
            <person name="Reily A."/>
            <person name="Remington K.A."/>
            <person name="Rieger T.T."/>
            <person name="Ritchie M.G."/>
            <person name="Robin C."/>
            <person name="Rogers Y.H."/>
            <person name="Rohde C."/>
            <person name="Rozas J."/>
            <person name="Rubenfield M.J."/>
            <person name="Ruiz A."/>
            <person name="Russo S."/>
            <person name="Salzberg S.L."/>
            <person name="Sanchez-Gracia A."/>
            <person name="Saranga D.J."/>
            <person name="Sato H."/>
            <person name="Schaeffer S.W."/>
            <person name="Schatz M.C."/>
            <person name="Schlenke T."/>
            <person name="Schwartz R."/>
            <person name="Segarra C."/>
            <person name="Singh R.S."/>
            <person name="Sirot L."/>
            <person name="Sirota M."/>
            <person name="Sisneros N.B."/>
            <person name="Smith C.D."/>
            <person name="Smith T.F."/>
            <person name="Spieth J."/>
            <person name="Stage D.E."/>
            <person name="Stark A."/>
            <person name="Stephan W."/>
            <person name="Strausberg R.L."/>
            <person name="Strempel S."/>
            <person name="Sturgill D."/>
            <person name="Sutton G."/>
            <person name="Sutton G.G."/>
            <person name="Tao W."/>
            <person name="Teichmann S."/>
            <person name="Tobari Y.N."/>
            <person name="Tomimura Y."/>
            <person name="Tsolas J.M."/>
            <person name="Valente V.L."/>
            <person name="Venter E."/>
            <person name="Venter J.C."/>
            <person name="Vicario S."/>
            <person name="Vieira F.G."/>
            <person name="Vilella A.J."/>
            <person name="Villasante A."/>
            <person name="Walenz B."/>
            <person name="Wang J."/>
            <person name="Wasserman M."/>
            <person name="Watts T."/>
            <person name="Wilson D."/>
            <person name="Wilson R.K."/>
            <person name="Wing R.A."/>
            <person name="Wolfner M.F."/>
            <person name="Wong A."/>
            <person name="Wong G.K."/>
            <person name="Wu C.I."/>
            <person name="Wu G."/>
            <person name="Yamamoto D."/>
            <person name="Yang H.P."/>
            <person name="Yang S.P."/>
            <person name="Yorke J.A."/>
            <person name="Yoshida K."/>
            <person name="Zdobnov E."/>
            <person name="Zhang P."/>
            <person name="Zhang Y."/>
            <person name="Zimin A.V."/>
            <person name="Baldwin J."/>
            <person name="Abdouelleil A."/>
            <person name="Abdulkadir J."/>
            <person name="Abebe A."/>
            <person name="Abera B."/>
            <person name="Abreu J."/>
            <person name="Acer S.C."/>
            <person name="Aftuck L."/>
            <person name="Alexander A."/>
            <person name="An P."/>
            <person name="Anderson E."/>
            <person name="Anderson S."/>
            <person name="Arachi H."/>
            <person name="Azer M."/>
            <person name="Bachantsang P."/>
            <person name="Barry A."/>
            <person name="Bayul T."/>
            <person name="Berlin A."/>
            <person name="Bessette D."/>
            <person name="Bloom T."/>
            <person name="Blye J."/>
            <person name="Boguslavskiy L."/>
            <person name="Bonnet C."/>
            <person name="Boukhgalter B."/>
            <person name="Bourzgui I."/>
            <person name="Brown A."/>
            <person name="Cahill P."/>
            <person name="Channer S."/>
            <person name="Cheshatsang Y."/>
            <person name="Chuda L."/>
            <person name="Citroen M."/>
            <person name="Collymore A."/>
            <person name="Cooke P."/>
            <person name="Costello M."/>
            <person name="D'Aco K."/>
            <person name="Daza R."/>
            <person name="De Haan G."/>
            <person name="DeGray S."/>
            <person name="DeMaso C."/>
            <person name="Dhargay N."/>
            <person name="Dooley K."/>
            <person name="Dooley E."/>
            <person name="Doricent M."/>
            <person name="Dorje P."/>
            <person name="Dorjee K."/>
            <person name="Dupes A."/>
            <person name="Elong R."/>
            <person name="Falk J."/>
            <person name="Farina A."/>
            <person name="Faro S."/>
            <person name="Ferguson D."/>
            <person name="Fisher S."/>
            <person name="Foley C.D."/>
            <person name="Franke A."/>
            <person name="Friedrich D."/>
            <person name="Gadbois L."/>
            <person name="Gearin G."/>
            <person name="Gearin C.R."/>
            <person name="Giannoukos G."/>
            <person name="Goode T."/>
            <person name="Graham J."/>
            <person name="Grandbois E."/>
            <person name="Grewal S."/>
            <person name="Gyaltsen K."/>
            <person name="Hafez N."/>
            <person name="Hagos B."/>
            <person name="Hall J."/>
            <person name="Henson C."/>
            <person name="Hollinger A."/>
            <person name="Honan T."/>
            <person name="Huard M.D."/>
            <person name="Hughes L."/>
            <person name="Hurhula B."/>
            <person name="Husby M.E."/>
            <person name="Kamat A."/>
            <person name="Kanga B."/>
            <person name="Kashin S."/>
            <person name="Khazanovich D."/>
            <person name="Kisner P."/>
            <person name="Lance K."/>
            <person name="Lara M."/>
            <person name="Lee W."/>
            <person name="Lennon N."/>
            <person name="Letendre F."/>
            <person name="LeVine R."/>
            <person name="Lipovsky A."/>
            <person name="Liu X."/>
            <person name="Liu J."/>
            <person name="Liu S."/>
            <person name="Lokyitsang T."/>
            <person name="Lokyitsang Y."/>
            <person name="Lubonja R."/>
            <person name="Lui A."/>
            <person name="MacDonald P."/>
            <person name="Magnisalis V."/>
            <person name="Maru K."/>
            <person name="Matthews C."/>
            <person name="McCusker W."/>
            <person name="McDonough S."/>
            <person name="Mehta T."/>
            <person name="Meldrim J."/>
            <person name="Meneus L."/>
            <person name="Mihai O."/>
            <person name="Mihalev A."/>
            <person name="Mihova T."/>
            <person name="Mittelman R."/>
            <person name="Mlenga V."/>
            <person name="Montmayeur A."/>
            <person name="Mulrain L."/>
            <person name="Navidi A."/>
            <person name="Naylor J."/>
            <person name="Negash T."/>
            <person name="Nguyen T."/>
            <person name="Nguyen N."/>
            <person name="Nicol R."/>
            <person name="Norbu C."/>
            <person name="Norbu N."/>
            <person name="Novod N."/>
            <person name="O'Neill B."/>
            <person name="Osman S."/>
            <person name="Markiewicz E."/>
            <person name="Oyono O.L."/>
            <person name="Patti C."/>
            <person name="Phunkhang P."/>
            <person name="Pierre F."/>
            <person name="Priest M."/>
            <person name="Raghuraman S."/>
            <person name="Rege F."/>
            <person name="Reyes R."/>
            <person name="Rise C."/>
            <person name="Rogov P."/>
            <person name="Ross K."/>
            <person name="Ryan E."/>
            <person name="Settipalli S."/>
            <person name="Shea T."/>
            <person name="Sherpa N."/>
            <person name="Shi L."/>
            <person name="Shih D."/>
            <person name="Sparrow T."/>
            <person name="Spaulding J."/>
            <person name="Stalker J."/>
            <person name="Stange-Thomann N."/>
            <person name="Stavropoulos S."/>
            <person name="Stone C."/>
            <person name="Strader C."/>
            <person name="Tesfaye S."/>
            <person name="Thomson T."/>
            <person name="Thoulutsang Y."/>
            <person name="Thoulutsang D."/>
            <person name="Topham K."/>
            <person name="Topping I."/>
            <person name="Tsamla T."/>
            <person name="Vassiliev H."/>
            <person name="Vo A."/>
            <person name="Wangchuk T."/>
            <person name="Wangdi T."/>
            <person name="Weiand M."/>
            <person name="Wilkinson J."/>
            <person name="Wilson A."/>
            <person name="Yadav S."/>
            <person name="Young G."/>
            <person name="Yu Q."/>
            <person name="Zembek L."/>
            <person name="Zhong D."/>
            <person name="Zimmer A."/>
            <person name="Zwirko Z."/>
            <person name="Jaffe D.B."/>
            <person name="Alvarez P."/>
            <person name="Brockman W."/>
            <person name="Butler J."/>
            <person name="Chin C."/>
            <person name="Gnerre S."/>
            <person name="Grabherr M."/>
            <person name="Kleber M."/>
            <person name="Mauceli E."/>
            <person name="MacCallum I."/>
        </authorList>
    </citation>
    <scope>NUCLEOTIDE SEQUENCE [LARGE SCALE GENOMIC DNA]</scope>
    <source>
        <strain evidence="7">Tucson 15081-1352.22</strain>
    </source>
</reference>
<protein>
    <submittedName>
        <fullName evidence="6">Uncharacterized protein</fullName>
    </submittedName>
</protein>
<organism evidence="6 7">
    <name type="scientific">Drosophila mojavensis</name>
    <name type="common">Fruit fly</name>
    <dbReference type="NCBI Taxonomy" id="7230"/>
    <lineage>
        <taxon>Eukaryota</taxon>
        <taxon>Metazoa</taxon>
        <taxon>Ecdysozoa</taxon>
        <taxon>Arthropoda</taxon>
        <taxon>Hexapoda</taxon>
        <taxon>Insecta</taxon>
        <taxon>Pterygota</taxon>
        <taxon>Neoptera</taxon>
        <taxon>Endopterygota</taxon>
        <taxon>Diptera</taxon>
        <taxon>Brachycera</taxon>
        <taxon>Muscomorpha</taxon>
        <taxon>Ephydroidea</taxon>
        <taxon>Drosophilidae</taxon>
        <taxon>Drosophila</taxon>
    </lineage>
</organism>
<dbReference type="HOGENOM" id="CLU_1724211_0_0_1"/>
<evidence type="ECO:0000256" key="4">
    <source>
        <dbReference type="ARBA" id="ARBA00023016"/>
    </source>
</evidence>
<dbReference type="EMBL" id="CH933806">
    <property type="protein sequence ID" value="EDW15106.2"/>
    <property type="molecule type" value="Genomic_DNA"/>
</dbReference>
<name>B4K5P4_DROMO</name>
<dbReference type="InterPro" id="IPR029048">
    <property type="entry name" value="HSP70_C_sf"/>
</dbReference>
<dbReference type="InParanoid" id="B4K5P4"/>
<evidence type="ECO:0000256" key="2">
    <source>
        <dbReference type="ARBA" id="ARBA00022741"/>
    </source>
</evidence>
<evidence type="ECO:0000313" key="7">
    <source>
        <dbReference type="Proteomes" id="UP000009192"/>
    </source>
</evidence>
<evidence type="ECO:0000256" key="5">
    <source>
        <dbReference type="SAM" id="MobiDB-lite"/>
    </source>
</evidence>
<gene>
    <name evidence="6" type="primary">Dmoj\GI22958</name>
    <name evidence="6" type="ORF">Dmoj_GI22958</name>
</gene>
<dbReference type="Gene3D" id="1.20.1270.10">
    <property type="match status" value="1"/>
</dbReference>
<evidence type="ECO:0000256" key="1">
    <source>
        <dbReference type="ARBA" id="ARBA00007381"/>
    </source>
</evidence>
<keyword evidence="4" id="KW-0346">Stress response</keyword>
<feature type="region of interest" description="Disordered" evidence="5">
    <location>
        <begin position="58"/>
        <end position="91"/>
    </location>
</feature>
<sequence length="91" mass="9866">HHCAENAKDKISQSERSTVLDKCSEAIKWLDANTEKEEYEYKLQELTKVCSPVMTKMHQSAGGGDGPQASHCGQQARGCNGSGGPTIEEVD</sequence>
<comment type="similarity">
    <text evidence="1">Belongs to the heat shock protein 70 family.</text>
</comment>
<evidence type="ECO:0000313" key="6">
    <source>
        <dbReference type="EMBL" id="EDW15106.2"/>
    </source>
</evidence>
<dbReference type="OrthoDB" id="7980436at2759"/>
<accession>B4K5P4</accession>
<proteinExistence type="inferred from homology"/>
<keyword evidence="7" id="KW-1185">Reference proteome</keyword>
<keyword evidence="2" id="KW-0547">Nucleotide-binding</keyword>
<dbReference type="KEGG" id="dmo:Dmoj_GI22958"/>
<dbReference type="GO" id="GO:0005524">
    <property type="term" value="F:ATP binding"/>
    <property type="evidence" value="ECO:0007669"/>
    <property type="project" value="UniProtKB-KW"/>
</dbReference>
<keyword evidence="3" id="KW-0067">ATP-binding</keyword>
<evidence type="ECO:0000256" key="3">
    <source>
        <dbReference type="ARBA" id="ARBA00022840"/>
    </source>
</evidence>